<dbReference type="EMBL" id="AMCI01000135">
    <property type="protein sequence ID" value="EJX10662.1"/>
    <property type="molecule type" value="Genomic_DNA"/>
</dbReference>
<feature type="non-terminal residue" evidence="1">
    <location>
        <position position="687"/>
    </location>
</feature>
<accession>J9GQP2</accession>
<name>J9GQP2_9ZZZZ</name>
<sequence length="687" mass="76805">MRDTLIDKLHESGIEVVTDSETAQRLLDEVNGRARLSAKQKRALETASLENNSRSLTVISSADGANVLKKLDTLATTLEKSPTQPKTFIGDLAKAIDAKKKGSSSQYATFETKNGDIVTIRIANHNASSKRMDDAGRDNAISIVISPKLNNGILNDGEAHIVEFFYDSIKLRKADGKPLAEIVRSIKQALYSGEYKDTTGIAERQEVNLPSNVKEHRVFHGSGAEFEEFDHSHMGEGEGLQAYGWGTYVTEVENIASKYAMRMRRSNKFKMFATYIGNVDVPSKILRQIRNGVVVEGSLEKYVAVQEEFVEYCKKNLSDYKETGKLSLFFNSVDDLIRNINEIEEVLAYCKKLRNEDFIIPVNGSHIYTVEIPEDNGTNYLYWDLPLSYENLIRITNGIVAEGWQITDDEMPTFEKDSKFITLSMQMKGKDVYAGLTDGMGEQKDASQFLSSIGFTGISYPAEYLSGGRKDGAKNYVIFNESDAKITDHVRFFRTANGEAYGFTIGGKIYIDPKIATAETPIHEYAHLWADALRKLNPKEWQNVVELMNGTSIWEEVKELYPELKTDDEIADEVLAHYSGRRGAERLREAQQKAASGNGNVFDKASAISAIERVKEALKRFWKATADWLGIHFTTAEEVADKVMADMLNGVNPTAVDGKHDNRKELIAVHNISEDKLEQALELGGFP</sequence>
<proteinExistence type="predicted"/>
<protein>
    <submittedName>
        <fullName evidence="1">Uncharacterized protein</fullName>
    </submittedName>
</protein>
<reference evidence="1" key="1">
    <citation type="journal article" date="2012" name="PLoS ONE">
        <title>Gene sets for utilization of primary and secondary nutrition supplies in the distal gut of endangered iberian lynx.</title>
        <authorList>
            <person name="Alcaide M."/>
            <person name="Messina E."/>
            <person name="Richter M."/>
            <person name="Bargiela R."/>
            <person name="Peplies J."/>
            <person name="Huws S.A."/>
            <person name="Newbold C.J."/>
            <person name="Golyshin P.N."/>
            <person name="Simon M.A."/>
            <person name="Lopez G."/>
            <person name="Yakimov M.M."/>
            <person name="Ferrer M."/>
        </authorList>
    </citation>
    <scope>NUCLEOTIDE SEQUENCE</scope>
</reference>
<gene>
    <name evidence="1" type="ORF">EVA_00732</name>
</gene>
<evidence type="ECO:0000313" key="1">
    <source>
        <dbReference type="EMBL" id="EJX10662.1"/>
    </source>
</evidence>
<comment type="caution">
    <text evidence="1">The sequence shown here is derived from an EMBL/GenBank/DDBJ whole genome shotgun (WGS) entry which is preliminary data.</text>
</comment>
<dbReference type="AlphaFoldDB" id="J9GQP2"/>
<organism evidence="1">
    <name type="scientific">gut metagenome</name>
    <dbReference type="NCBI Taxonomy" id="749906"/>
    <lineage>
        <taxon>unclassified sequences</taxon>
        <taxon>metagenomes</taxon>
        <taxon>organismal metagenomes</taxon>
    </lineage>
</organism>